<dbReference type="RefSeq" id="XP_070867891.1">
    <property type="nucleotide sequence ID" value="XM_071010456.1"/>
</dbReference>
<name>A0ABR4DFP5_9PEZI</name>
<comment type="subcellular location">
    <subcellularLocation>
        <location evidence="1">Nucleus</location>
    </subcellularLocation>
</comment>
<dbReference type="Pfam" id="PF08573">
    <property type="entry name" value="SAE2"/>
    <property type="match status" value="1"/>
</dbReference>
<gene>
    <name evidence="6" type="ORF">VTJ83DRAFT_4013</name>
</gene>
<sequence length="735" mass="82215">MDYWSQRGKKAILAALQAACESVETDLASEIQQQINDQHALLLEEIDRLKAVAEKVDRLERENHALVEELSQLRQRAPLPSLKDPEPSSTARHSPQPEPVPPWAESSCNHGLLSTAIAPSASDPEEDQDWKEKYTMWRRRFTALREQYDQLRYQTKAYQKSRDSWKLYAESLQAKVQQLQSRMIRNGASGRSSAEPADLETGTKTPTVGPVPRETSAVRRPRSPTPEASQGDTRGMNEGARHAASSPFASRTAGLPGEDETQGESDGADELPAKPSGDHAESKRPVFIKQEPSSDIPVVVSEREVRKRKTRDEDTGGAASLCRVKCEPSSSPFAILGEARVFSPHESIDLDGEGNRIPTPRKQRPAEQRLLEDEDESITANDPEPPRPWDTALGRTGEPDHSLDWPSSPPKGPSKAGGDMHPSAEQAWTRAIADVAEETPGPLYAPASRRTEKEPLQAPAQSRLHSLLNQKPATGTSTPSRLPPIRSSALKRRSWAETITPSKLFGNLDFDLDKENRGSVSERQPKRPRDAPARPAPAAFTSPAAPPRGTAARATASKTVRLRDKPLDQLRPEDFKVNPKMNNGHWFAYDEVVRSRDERAGLAGCTDPKCCGRQWRLMAESELSAGGMAVLERPADVQMVEEYLGSEAYRLAAMTPEERRETWLKAKVQDLADRYGRHRHRFHRRSSPPGYWNPDFPNTQEIEQNKKETEEVERRIVEDRRREAIRGGRWLFRDE</sequence>
<feature type="region of interest" description="Disordered" evidence="4">
    <location>
        <begin position="185"/>
        <end position="320"/>
    </location>
</feature>
<feature type="compositionally biased region" description="Polar residues" evidence="4">
    <location>
        <begin position="459"/>
        <end position="480"/>
    </location>
</feature>
<keyword evidence="7" id="KW-1185">Reference proteome</keyword>
<feature type="region of interest" description="Disordered" evidence="4">
    <location>
        <begin position="70"/>
        <end position="108"/>
    </location>
</feature>
<dbReference type="InterPro" id="IPR013882">
    <property type="entry name" value="Ctp1_C"/>
</dbReference>
<keyword evidence="3" id="KW-0539">Nucleus</keyword>
<feature type="compositionally biased region" description="Low complexity" evidence="4">
    <location>
        <begin position="536"/>
        <end position="557"/>
    </location>
</feature>
<feature type="region of interest" description="Disordered" evidence="4">
    <location>
        <begin position="679"/>
        <end position="699"/>
    </location>
</feature>
<dbReference type="Proteomes" id="UP001600064">
    <property type="component" value="Unassembled WGS sequence"/>
</dbReference>
<feature type="region of interest" description="Disordered" evidence="4">
    <location>
        <begin position="506"/>
        <end position="564"/>
    </location>
</feature>
<feature type="compositionally biased region" description="Low complexity" evidence="4">
    <location>
        <begin position="202"/>
        <end position="212"/>
    </location>
</feature>
<organism evidence="6 7">
    <name type="scientific">Remersonia thermophila</name>
    <dbReference type="NCBI Taxonomy" id="72144"/>
    <lineage>
        <taxon>Eukaryota</taxon>
        <taxon>Fungi</taxon>
        <taxon>Dikarya</taxon>
        <taxon>Ascomycota</taxon>
        <taxon>Pezizomycotina</taxon>
        <taxon>Sordariomycetes</taxon>
        <taxon>Sordariomycetidae</taxon>
        <taxon>Sordariales</taxon>
        <taxon>Sordariales incertae sedis</taxon>
        <taxon>Remersonia</taxon>
    </lineage>
</organism>
<feature type="domain" description="DNA endonuclease activator Ctp1 C-terminal" evidence="5">
    <location>
        <begin position="588"/>
        <end position="701"/>
    </location>
</feature>
<protein>
    <recommendedName>
        <fullName evidence="5">DNA endonuclease activator Ctp1 C-terminal domain-containing protein</fullName>
    </recommendedName>
</protein>
<comment type="caution">
    <text evidence="6">The sequence shown here is derived from an EMBL/GenBank/DDBJ whole genome shotgun (WGS) entry which is preliminary data.</text>
</comment>
<accession>A0ABR4DFP5</accession>
<evidence type="ECO:0000313" key="6">
    <source>
        <dbReference type="EMBL" id="KAL2269167.1"/>
    </source>
</evidence>
<evidence type="ECO:0000256" key="1">
    <source>
        <dbReference type="ARBA" id="ARBA00004123"/>
    </source>
</evidence>
<evidence type="ECO:0000256" key="4">
    <source>
        <dbReference type="SAM" id="MobiDB-lite"/>
    </source>
</evidence>
<keyword evidence="2" id="KW-0227">DNA damage</keyword>
<dbReference type="GeneID" id="98125100"/>
<feature type="region of interest" description="Disordered" evidence="4">
    <location>
        <begin position="345"/>
        <end position="494"/>
    </location>
</feature>
<dbReference type="EMBL" id="JAZGUE010000003">
    <property type="protein sequence ID" value="KAL2269167.1"/>
    <property type="molecule type" value="Genomic_DNA"/>
</dbReference>
<feature type="compositionally biased region" description="Basic and acidic residues" evidence="4">
    <location>
        <begin position="301"/>
        <end position="314"/>
    </location>
</feature>
<evidence type="ECO:0000256" key="2">
    <source>
        <dbReference type="ARBA" id="ARBA00022763"/>
    </source>
</evidence>
<evidence type="ECO:0000313" key="7">
    <source>
        <dbReference type="Proteomes" id="UP001600064"/>
    </source>
</evidence>
<feature type="compositionally biased region" description="Acidic residues" evidence="4">
    <location>
        <begin position="257"/>
        <end position="269"/>
    </location>
</feature>
<evidence type="ECO:0000256" key="3">
    <source>
        <dbReference type="ARBA" id="ARBA00023242"/>
    </source>
</evidence>
<reference evidence="6 7" key="1">
    <citation type="journal article" date="2024" name="Commun. Biol.">
        <title>Comparative genomic analysis of thermophilic fungi reveals convergent evolutionary adaptations and gene losses.</title>
        <authorList>
            <person name="Steindorff A.S."/>
            <person name="Aguilar-Pontes M.V."/>
            <person name="Robinson A.J."/>
            <person name="Andreopoulos B."/>
            <person name="LaButti K."/>
            <person name="Kuo A."/>
            <person name="Mondo S."/>
            <person name="Riley R."/>
            <person name="Otillar R."/>
            <person name="Haridas S."/>
            <person name="Lipzen A."/>
            <person name="Grimwood J."/>
            <person name="Schmutz J."/>
            <person name="Clum A."/>
            <person name="Reid I.D."/>
            <person name="Moisan M.C."/>
            <person name="Butler G."/>
            <person name="Nguyen T.T.M."/>
            <person name="Dewar K."/>
            <person name="Conant G."/>
            <person name="Drula E."/>
            <person name="Henrissat B."/>
            <person name="Hansel C."/>
            <person name="Singer S."/>
            <person name="Hutchinson M.I."/>
            <person name="de Vries R.P."/>
            <person name="Natvig D.O."/>
            <person name="Powell A.J."/>
            <person name="Tsang A."/>
            <person name="Grigoriev I.V."/>
        </authorList>
    </citation>
    <scope>NUCLEOTIDE SEQUENCE [LARGE SCALE GENOMIC DNA]</scope>
    <source>
        <strain evidence="6 7">ATCC 22073</strain>
    </source>
</reference>
<proteinExistence type="predicted"/>
<evidence type="ECO:0000259" key="5">
    <source>
        <dbReference type="Pfam" id="PF08573"/>
    </source>
</evidence>
<feature type="compositionally biased region" description="Basic and acidic residues" evidence="4">
    <location>
        <begin position="523"/>
        <end position="532"/>
    </location>
</feature>